<reference evidence="1" key="1">
    <citation type="submission" date="2014-11" db="EMBL/GenBank/DDBJ databases">
        <authorList>
            <person name="Amaro Gonzalez C."/>
        </authorList>
    </citation>
    <scope>NUCLEOTIDE SEQUENCE</scope>
</reference>
<dbReference type="EMBL" id="GBXM01056217">
    <property type="protein sequence ID" value="JAH52360.1"/>
    <property type="molecule type" value="Transcribed_RNA"/>
</dbReference>
<accession>A0A0E9THJ2</accession>
<dbReference type="AlphaFoldDB" id="A0A0E9THJ2"/>
<name>A0A0E9THJ2_ANGAN</name>
<organism evidence="1">
    <name type="scientific">Anguilla anguilla</name>
    <name type="common">European freshwater eel</name>
    <name type="synonym">Muraena anguilla</name>
    <dbReference type="NCBI Taxonomy" id="7936"/>
    <lineage>
        <taxon>Eukaryota</taxon>
        <taxon>Metazoa</taxon>
        <taxon>Chordata</taxon>
        <taxon>Craniata</taxon>
        <taxon>Vertebrata</taxon>
        <taxon>Euteleostomi</taxon>
        <taxon>Actinopterygii</taxon>
        <taxon>Neopterygii</taxon>
        <taxon>Teleostei</taxon>
        <taxon>Anguilliformes</taxon>
        <taxon>Anguillidae</taxon>
        <taxon>Anguilla</taxon>
    </lineage>
</organism>
<evidence type="ECO:0000313" key="1">
    <source>
        <dbReference type="EMBL" id="JAH52360.1"/>
    </source>
</evidence>
<sequence>MTVIWILFKNVWHYISVEQCVCRAWRHELAHSFLRQNVCHPMRSNISSSLG</sequence>
<reference evidence="1" key="2">
    <citation type="journal article" date="2015" name="Fish Shellfish Immunol.">
        <title>Early steps in the European eel (Anguilla anguilla)-Vibrio vulnificus interaction in the gills: Role of the RtxA13 toxin.</title>
        <authorList>
            <person name="Callol A."/>
            <person name="Pajuelo D."/>
            <person name="Ebbesson L."/>
            <person name="Teles M."/>
            <person name="MacKenzie S."/>
            <person name="Amaro C."/>
        </authorList>
    </citation>
    <scope>NUCLEOTIDE SEQUENCE</scope>
</reference>
<proteinExistence type="predicted"/>
<protein>
    <submittedName>
        <fullName evidence="1">Uncharacterized protein</fullName>
    </submittedName>
</protein>